<dbReference type="CDD" id="cd01544">
    <property type="entry name" value="PBP1_GalR"/>
    <property type="match status" value="1"/>
</dbReference>
<dbReference type="Gene3D" id="3.40.50.2300">
    <property type="match status" value="2"/>
</dbReference>
<comment type="caution">
    <text evidence="5">The sequence shown here is derived from an EMBL/GenBank/DDBJ whole genome shotgun (WGS) entry which is preliminary data.</text>
</comment>
<evidence type="ECO:0000313" key="6">
    <source>
        <dbReference type="Proteomes" id="UP000053681"/>
    </source>
</evidence>
<sequence length="344" mass="38379">MATIKDIAQQAGVSIATVSRILNSDQTLSVADDTRKRVINTAKSLNYQSSKRKNTAYSKLTETRSIGLILTTSQKDEVNDPYFLSIRLGIESICEAYQFKIENVFVVGENEIPKGGLNHLDGLIVIGAIDEKDLASFYYNKNRLIFVDYTPKGNDFDVVTSDFEAATRDLIEKLEEMKHKDIAFIGGKVITKRLSDSAGEHHSERRQNTYERVMKEKGNFHSRYVKVTGWDPIHGYEMTKELINQESMPTAIIVASDPLAIGALKALNEAGIHVPKEVSIVSFDDISAAAYLTPSLSTVKIHTEEMGKTAVKLLHDRLKGRELPIKVMLPTSFIARESIAEKIE</sequence>
<dbReference type="PANTHER" id="PTHR30146">
    <property type="entry name" value="LACI-RELATED TRANSCRIPTIONAL REPRESSOR"/>
    <property type="match status" value="1"/>
</dbReference>
<proteinExistence type="predicted"/>
<dbReference type="RefSeq" id="WP_025910913.1">
    <property type="nucleotide sequence ID" value="NZ_KQ758665.1"/>
</dbReference>
<accession>A0A0V8JJU3</accession>
<dbReference type="InterPro" id="IPR010982">
    <property type="entry name" value="Lambda_DNA-bd_dom_sf"/>
</dbReference>
<dbReference type="EMBL" id="LNQP01000050">
    <property type="protein sequence ID" value="KSU87224.1"/>
    <property type="molecule type" value="Genomic_DNA"/>
</dbReference>
<dbReference type="PROSITE" id="PS50932">
    <property type="entry name" value="HTH_LACI_2"/>
    <property type="match status" value="1"/>
</dbReference>
<keyword evidence="3" id="KW-0804">Transcription</keyword>
<dbReference type="InterPro" id="IPR046335">
    <property type="entry name" value="LacI/GalR-like_sensor"/>
</dbReference>
<dbReference type="PRINTS" id="PR00036">
    <property type="entry name" value="HTHLACI"/>
</dbReference>
<gene>
    <name evidence="5" type="ORF">AS180_14405</name>
</gene>
<protein>
    <recommendedName>
        <fullName evidence="4">HTH lacI-type domain-containing protein</fullName>
    </recommendedName>
</protein>
<evidence type="ECO:0000256" key="1">
    <source>
        <dbReference type="ARBA" id="ARBA00023015"/>
    </source>
</evidence>
<dbReference type="Pfam" id="PF00356">
    <property type="entry name" value="LacI"/>
    <property type="match status" value="1"/>
</dbReference>
<dbReference type="CDD" id="cd01392">
    <property type="entry name" value="HTH_LacI"/>
    <property type="match status" value="1"/>
</dbReference>
<reference evidence="5 6" key="1">
    <citation type="submission" date="2015-11" db="EMBL/GenBank/DDBJ databases">
        <title>Bacillus caseinolyticus sp nov.</title>
        <authorList>
            <person name="Dastager S.G."/>
            <person name="Mawlankar R."/>
        </authorList>
    </citation>
    <scope>NUCLEOTIDE SEQUENCE [LARGE SCALE GENOMIC DNA]</scope>
    <source>
        <strain evidence="5 6">SGD-V-76</strain>
    </source>
</reference>
<dbReference type="PROSITE" id="PS00356">
    <property type="entry name" value="HTH_LACI_1"/>
    <property type="match status" value="1"/>
</dbReference>
<feature type="domain" description="HTH lacI-type" evidence="4">
    <location>
        <begin position="2"/>
        <end position="58"/>
    </location>
</feature>
<evidence type="ECO:0000259" key="4">
    <source>
        <dbReference type="PROSITE" id="PS50932"/>
    </source>
</evidence>
<dbReference type="GO" id="GO:0003700">
    <property type="term" value="F:DNA-binding transcription factor activity"/>
    <property type="evidence" value="ECO:0007669"/>
    <property type="project" value="TreeGrafter"/>
</dbReference>
<keyword evidence="2" id="KW-0238">DNA-binding</keyword>
<dbReference type="Gene3D" id="1.10.260.40">
    <property type="entry name" value="lambda repressor-like DNA-binding domains"/>
    <property type="match status" value="1"/>
</dbReference>
<keyword evidence="1" id="KW-0805">Transcription regulation</keyword>
<keyword evidence="6" id="KW-1185">Reference proteome</keyword>
<dbReference type="InterPro" id="IPR000843">
    <property type="entry name" value="HTH_LacI"/>
</dbReference>
<dbReference type="Proteomes" id="UP000053681">
    <property type="component" value="Unassembled WGS sequence"/>
</dbReference>
<dbReference type="SMART" id="SM00354">
    <property type="entry name" value="HTH_LACI"/>
    <property type="match status" value="1"/>
</dbReference>
<organism evidence="5 6">
    <name type="scientific">Priestia veravalensis</name>
    <dbReference type="NCBI Taxonomy" id="1414648"/>
    <lineage>
        <taxon>Bacteria</taxon>
        <taxon>Bacillati</taxon>
        <taxon>Bacillota</taxon>
        <taxon>Bacilli</taxon>
        <taxon>Bacillales</taxon>
        <taxon>Bacillaceae</taxon>
        <taxon>Priestia</taxon>
    </lineage>
</organism>
<evidence type="ECO:0000256" key="2">
    <source>
        <dbReference type="ARBA" id="ARBA00023125"/>
    </source>
</evidence>
<dbReference type="PANTHER" id="PTHR30146:SF149">
    <property type="entry name" value="HTH-TYPE TRANSCRIPTIONAL REGULATOR EBGR"/>
    <property type="match status" value="1"/>
</dbReference>
<dbReference type="SUPFAM" id="SSF47413">
    <property type="entry name" value="lambda repressor-like DNA-binding domains"/>
    <property type="match status" value="1"/>
</dbReference>
<dbReference type="Pfam" id="PF13377">
    <property type="entry name" value="Peripla_BP_3"/>
    <property type="match status" value="1"/>
</dbReference>
<dbReference type="SUPFAM" id="SSF53822">
    <property type="entry name" value="Periplasmic binding protein-like I"/>
    <property type="match status" value="1"/>
</dbReference>
<dbReference type="InterPro" id="IPR028082">
    <property type="entry name" value="Peripla_BP_I"/>
</dbReference>
<evidence type="ECO:0000313" key="5">
    <source>
        <dbReference type="EMBL" id="KSU87224.1"/>
    </source>
</evidence>
<dbReference type="AlphaFoldDB" id="A0A0V8JJU3"/>
<dbReference type="GO" id="GO:0000976">
    <property type="term" value="F:transcription cis-regulatory region binding"/>
    <property type="evidence" value="ECO:0007669"/>
    <property type="project" value="TreeGrafter"/>
</dbReference>
<name>A0A0V8JJU3_9BACI</name>
<evidence type="ECO:0000256" key="3">
    <source>
        <dbReference type="ARBA" id="ARBA00023163"/>
    </source>
</evidence>
<dbReference type="GeneID" id="93683008"/>